<dbReference type="Proteomes" id="UP000229371">
    <property type="component" value="Unassembled WGS sequence"/>
</dbReference>
<dbReference type="AlphaFoldDB" id="A0A2M7RND1"/>
<dbReference type="InterPro" id="IPR047589">
    <property type="entry name" value="DUF11_rpt"/>
</dbReference>
<dbReference type="NCBIfam" id="TIGR01451">
    <property type="entry name" value="B_ant_repeat"/>
    <property type="match status" value="1"/>
</dbReference>
<accession>A0A2M7RND1</accession>
<organism evidence="3 4">
    <name type="scientific">bacterium (Candidatus Gribaldobacteria) CG_4_10_14_0_8_um_filter_33_9</name>
    <dbReference type="NCBI Taxonomy" id="2014266"/>
    <lineage>
        <taxon>Bacteria</taxon>
        <taxon>Candidatus Gribaldobacteria</taxon>
    </lineage>
</organism>
<evidence type="ECO:0000259" key="2">
    <source>
        <dbReference type="Pfam" id="PF01345"/>
    </source>
</evidence>
<name>A0A2M7RND1_9BACT</name>
<proteinExistence type="predicted"/>
<evidence type="ECO:0000313" key="3">
    <source>
        <dbReference type="EMBL" id="PIZ00832.1"/>
    </source>
</evidence>
<evidence type="ECO:0000256" key="1">
    <source>
        <dbReference type="SAM" id="MobiDB-lite"/>
    </source>
</evidence>
<dbReference type="EMBL" id="PFMI01000038">
    <property type="protein sequence ID" value="PIZ00832.1"/>
    <property type="molecule type" value="Genomic_DNA"/>
</dbReference>
<feature type="region of interest" description="Disordered" evidence="1">
    <location>
        <begin position="158"/>
        <end position="178"/>
    </location>
</feature>
<sequence>MLKISKNNLQNSVASLVLLFGLILIPIFDMVQAASPNLSITNSVNKTQVMPGEILTFTLSYQNTGQGNATGVKIINNYSATYLEMYDAGGGSVSVGQISWDIGTFSAGSSGSKIFKLKVKNNITSSVRLFNTGIINSNETTSIQSNTIGINVNISQTNNPPVANAGPDREVYENQSIA</sequence>
<dbReference type="Pfam" id="PF01345">
    <property type="entry name" value="DUF11"/>
    <property type="match status" value="1"/>
</dbReference>
<evidence type="ECO:0000313" key="4">
    <source>
        <dbReference type="Proteomes" id="UP000229371"/>
    </source>
</evidence>
<feature type="domain" description="DUF11" evidence="2">
    <location>
        <begin position="38"/>
        <end position="140"/>
    </location>
</feature>
<feature type="non-terminal residue" evidence="3">
    <location>
        <position position="178"/>
    </location>
</feature>
<protein>
    <recommendedName>
        <fullName evidence="2">DUF11 domain-containing protein</fullName>
    </recommendedName>
</protein>
<dbReference type="InterPro" id="IPR001434">
    <property type="entry name" value="OmcB-like_DUF11"/>
</dbReference>
<comment type="caution">
    <text evidence="3">The sequence shown here is derived from an EMBL/GenBank/DDBJ whole genome shotgun (WGS) entry which is preliminary data.</text>
</comment>
<reference evidence="4" key="1">
    <citation type="submission" date="2017-09" db="EMBL/GenBank/DDBJ databases">
        <title>Depth-based differentiation of microbial function through sediment-hosted aquifers and enrichment of novel symbionts in the deep terrestrial subsurface.</title>
        <authorList>
            <person name="Probst A.J."/>
            <person name="Ladd B."/>
            <person name="Jarett J.K."/>
            <person name="Geller-Mcgrath D.E."/>
            <person name="Sieber C.M.K."/>
            <person name="Emerson J.B."/>
            <person name="Anantharaman K."/>
            <person name="Thomas B.C."/>
            <person name="Malmstrom R."/>
            <person name="Stieglmeier M."/>
            <person name="Klingl A."/>
            <person name="Woyke T."/>
            <person name="Ryan C.M."/>
            <person name="Banfield J.F."/>
        </authorList>
    </citation>
    <scope>NUCLEOTIDE SEQUENCE [LARGE SCALE GENOMIC DNA]</scope>
</reference>
<gene>
    <name evidence="3" type="ORF">COY61_01490</name>
</gene>